<keyword evidence="2" id="KW-1133">Transmembrane helix</keyword>
<sequence length="858" mass="93526">MSSSSSSSDQGSSSSSSSRSNSLVGDTMMEVEKPWEFKEEVDIMEEEEEDAGALHTRERKNKAADHHGNGQPPQEEGRDDEEQKQNVFFDSTNGLWKCRHCDWTYRFSSRSTDDILNHQGYCQIARNLELLVRNEQFYYSSGKDNVTESSTEQEVTEAVEPADEKENSNDSAKVKDLEKQENLDDKKDNQNPSNGELKNGSHSNGVHEASSSNETVTIADGEAGLKLIATIGESATSLMNLSGALDISNSITNRTQVHEIEVEKDENVIKGKVKIEEYDLEKILDEQETHDLFCPNCKSCITRRVILRKRKRTVKQASGDEPSKKPQIAEPSADASNQTAAERRDRDAPEVFRCLSCFTFFTPTGYGFNIFRIFGRRDVDQQQVHDPSTSHQTENCGSWLLSCFPTLDSPKTSDAGPTKEPASGSQSTDHKISSVEDTTASAHGHTTYEETEQPKKPLPAGSSSVVQTAVTVNPSSTTTSTTLSWQSITGFMPAKIGQMVTGQPDIGPQEQIPLSKPASTAVTDVIHPYHKEDIRQNTTVVSSDKNSFFNPEFFGSEVKFPVSGGSEAGGFEVKFPATSPTKVVPDDFVYTVNDDDMAPAGDKNLKSREPTPVITPPNQSDHLTLPILHDEVLPTPVPAPAQRDEWDILKAIVYGGLVESITSLSVVSAAAASGAKTLDIFVLGIANLIGGLPIIFHSIVDLRTIGGANENDERVGHYWQQLGRRTKYRLHMVIAILSYILFGLLPPVIYGLSFRESDNRENKMMAVAAASLACIALLAIGKAHVKTTRTYFTTLLYYLSVGFSGSGLSYVVGVLITRLLAHFGLIDQGGSAPTAAPSPPGLLLPDAMGAGATAWASY</sequence>
<dbReference type="AlphaFoldDB" id="A0A5J9SQF3"/>
<evidence type="ECO:0000256" key="2">
    <source>
        <dbReference type="SAM" id="Phobius"/>
    </source>
</evidence>
<dbReference type="PANTHER" id="PTHR38937">
    <property type="entry name" value="MEMBRANE PROTEIN OF ER BODY-LIKE PROTEIN"/>
    <property type="match status" value="1"/>
</dbReference>
<dbReference type="Proteomes" id="UP000324897">
    <property type="component" value="Unassembled WGS sequence"/>
</dbReference>
<feature type="transmembrane region" description="Helical" evidence="2">
    <location>
        <begin position="680"/>
        <end position="700"/>
    </location>
</feature>
<dbReference type="InterPro" id="IPR052843">
    <property type="entry name" value="ER_body_metal_sequester"/>
</dbReference>
<organism evidence="3 4">
    <name type="scientific">Eragrostis curvula</name>
    <name type="common">weeping love grass</name>
    <dbReference type="NCBI Taxonomy" id="38414"/>
    <lineage>
        <taxon>Eukaryota</taxon>
        <taxon>Viridiplantae</taxon>
        <taxon>Streptophyta</taxon>
        <taxon>Embryophyta</taxon>
        <taxon>Tracheophyta</taxon>
        <taxon>Spermatophyta</taxon>
        <taxon>Magnoliopsida</taxon>
        <taxon>Liliopsida</taxon>
        <taxon>Poales</taxon>
        <taxon>Poaceae</taxon>
        <taxon>PACMAD clade</taxon>
        <taxon>Chloridoideae</taxon>
        <taxon>Eragrostideae</taxon>
        <taxon>Eragrostidinae</taxon>
        <taxon>Eragrostis</taxon>
    </lineage>
</organism>
<reference evidence="3 4" key="1">
    <citation type="journal article" date="2019" name="Sci. Rep.">
        <title>A high-quality genome of Eragrostis curvula grass provides insights into Poaceae evolution and supports new strategies to enhance forage quality.</title>
        <authorList>
            <person name="Carballo J."/>
            <person name="Santos B.A.C.M."/>
            <person name="Zappacosta D."/>
            <person name="Garbus I."/>
            <person name="Selva J.P."/>
            <person name="Gallo C.A."/>
            <person name="Diaz A."/>
            <person name="Albertini E."/>
            <person name="Caccamo M."/>
            <person name="Echenique V."/>
        </authorList>
    </citation>
    <scope>NUCLEOTIDE SEQUENCE [LARGE SCALE GENOMIC DNA]</scope>
    <source>
        <strain evidence="4">cv. Victoria</strain>
        <tissue evidence="3">Leaf</tissue>
    </source>
</reference>
<feature type="region of interest" description="Disordered" evidence="1">
    <location>
        <begin position="312"/>
        <end position="345"/>
    </location>
</feature>
<keyword evidence="4" id="KW-1185">Reference proteome</keyword>
<evidence type="ECO:0008006" key="5">
    <source>
        <dbReference type="Google" id="ProtNLM"/>
    </source>
</evidence>
<feature type="compositionally biased region" description="Acidic residues" evidence="1">
    <location>
        <begin position="42"/>
        <end position="51"/>
    </location>
</feature>
<feature type="region of interest" description="Disordered" evidence="1">
    <location>
        <begin position="1"/>
        <end position="83"/>
    </location>
</feature>
<evidence type="ECO:0000313" key="4">
    <source>
        <dbReference type="Proteomes" id="UP000324897"/>
    </source>
</evidence>
<evidence type="ECO:0000313" key="3">
    <source>
        <dbReference type="EMBL" id="TVU01216.1"/>
    </source>
</evidence>
<feature type="transmembrane region" description="Helical" evidence="2">
    <location>
        <begin position="795"/>
        <end position="816"/>
    </location>
</feature>
<feature type="transmembrane region" description="Helical" evidence="2">
    <location>
        <begin position="728"/>
        <end position="752"/>
    </location>
</feature>
<feature type="region of interest" description="Disordered" evidence="1">
    <location>
        <begin position="600"/>
        <end position="620"/>
    </location>
</feature>
<proteinExistence type="predicted"/>
<feature type="transmembrane region" description="Helical" evidence="2">
    <location>
        <begin position="764"/>
        <end position="783"/>
    </location>
</feature>
<protein>
    <recommendedName>
        <fullName evidence="5">Membrane protein of ER body-like protein</fullName>
    </recommendedName>
</protein>
<comment type="caution">
    <text evidence="3">The sequence shown here is derived from an EMBL/GenBank/DDBJ whole genome shotgun (WGS) entry which is preliminary data.</text>
</comment>
<feature type="region of interest" description="Disordered" evidence="1">
    <location>
        <begin position="410"/>
        <end position="466"/>
    </location>
</feature>
<keyword evidence="2" id="KW-0812">Transmembrane</keyword>
<name>A0A5J9SQF3_9POAL</name>
<dbReference type="Gramene" id="TVU01216">
    <property type="protein sequence ID" value="TVU01216"/>
    <property type="gene ID" value="EJB05_53343"/>
</dbReference>
<feature type="compositionally biased region" description="Polar residues" evidence="1">
    <location>
        <begin position="190"/>
        <end position="214"/>
    </location>
</feature>
<feature type="compositionally biased region" description="Low complexity" evidence="1">
    <location>
        <begin position="1"/>
        <end position="22"/>
    </location>
</feature>
<accession>A0A5J9SQF3</accession>
<dbReference type="EMBL" id="RWGY01000472">
    <property type="protein sequence ID" value="TVU01216.1"/>
    <property type="molecule type" value="Genomic_DNA"/>
</dbReference>
<dbReference type="OrthoDB" id="1924921at2759"/>
<feature type="compositionally biased region" description="Basic and acidic residues" evidence="1">
    <location>
        <begin position="162"/>
        <end position="189"/>
    </location>
</feature>
<keyword evidence="2" id="KW-0472">Membrane</keyword>
<gene>
    <name evidence="3" type="ORF">EJB05_53343</name>
</gene>
<dbReference type="PANTHER" id="PTHR38937:SF2">
    <property type="entry name" value="MEMBRANE PROTEIN OF ER BODY-LIKE PROTEIN ISOFORM X1"/>
    <property type="match status" value="1"/>
</dbReference>
<feature type="compositionally biased region" description="Basic and acidic residues" evidence="1">
    <location>
        <begin position="446"/>
        <end position="455"/>
    </location>
</feature>
<feature type="compositionally biased region" description="Basic and acidic residues" evidence="1">
    <location>
        <begin position="30"/>
        <end position="41"/>
    </location>
</feature>
<evidence type="ECO:0000256" key="1">
    <source>
        <dbReference type="SAM" id="MobiDB-lite"/>
    </source>
</evidence>
<feature type="region of interest" description="Disordered" evidence="1">
    <location>
        <begin position="142"/>
        <end position="214"/>
    </location>
</feature>